<evidence type="ECO:0000313" key="2">
    <source>
        <dbReference type="EMBL" id="CCC92020.1"/>
    </source>
</evidence>
<dbReference type="EMBL" id="HE575321">
    <property type="protein sequence ID" value="CCC92020.1"/>
    <property type="molecule type" value="Genomic_DNA"/>
</dbReference>
<evidence type="ECO:0000256" key="1">
    <source>
        <dbReference type="SAM" id="Phobius"/>
    </source>
</evidence>
<protein>
    <submittedName>
        <fullName evidence="2">Uncharacterized protein</fullName>
    </submittedName>
</protein>
<gene>
    <name evidence="2" type="ORF">TCIL3000_8_2390</name>
</gene>
<keyword evidence="1" id="KW-0812">Transmembrane</keyword>
<feature type="transmembrane region" description="Helical" evidence="1">
    <location>
        <begin position="56"/>
        <end position="80"/>
    </location>
</feature>
<keyword evidence="1" id="KW-0472">Membrane</keyword>
<sequence>MKGKRKAMHKRWPHFDEDVGLRQCEEVTKIGKKGRGIKKKNVCNVSIRTLQSPAHFVFLFCLLAPSLEGACLGSPVIIIVQVLRNLPVVSITHLHEILMRLSKFPLAV</sequence>
<reference evidence="2" key="1">
    <citation type="journal article" date="2012" name="Proc. Natl. Acad. Sci. U.S.A.">
        <title>Antigenic diversity is generated by distinct evolutionary mechanisms in African trypanosome species.</title>
        <authorList>
            <person name="Jackson A.P."/>
            <person name="Berry A."/>
            <person name="Aslett M."/>
            <person name="Allison H.C."/>
            <person name="Burton P."/>
            <person name="Vavrova-Anderson J."/>
            <person name="Brown R."/>
            <person name="Browne H."/>
            <person name="Corton N."/>
            <person name="Hauser H."/>
            <person name="Gamble J."/>
            <person name="Gilderthorp R."/>
            <person name="Marcello L."/>
            <person name="McQuillan J."/>
            <person name="Otto T.D."/>
            <person name="Quail M.A."/>
            <person name="Sanders M.J."/>
            <person name="van Tonder A."/>
            <person name="Ginger M.L."/>
            <person name="Field M.C."/>
            <person name="Barry J.D."/>
            <person name="Hertz-Fowler C."/>
            <person name="Berriman M."/>
        </authorList>
    </citation>
    <scope>NUCLEOTIDE SEQUENCE</scope>
    <source>
        <strain evidence="2">IL3000</strain>
    </source>
</reference>
<proteinExistence type="predicted"/>
<name>G0URK8_TRYCI</name>
<dbReference type="AlphaFoldDB" id="G0URK8"/>
<keyword evidence="1" id="KW-1133">Transmembrane helix</keyword>
<organism evidence="2">
    <name type="scientific">Trypanosoma congolense (strain IL3000)</name>
    <dbReference type="NCBI Taxonomy" id="1068625"/>
    <lineage>
        <taxon>Eukaryota</taxon>
        <taxon>Discoba</taxon>
        <taxon>Euglenozoa</taxon>
        <taxon>Kinetoplastea</taxon>
        <taxon>Metakinetoplastina</taxon>
        <taxon>Trypanosomatida</taxon>
        <taxon>Trypanosomatidae</taxon>
        <taxon>Trypanosoma</taxon>
        <taxon>Nannomonas</taxon>
    </lineage>
</organism>
<accession>G0URK8</accession>